<reference evidence="2" key="1">
    <citation type="submission" date="2023-03" db="EMBL/GenBank/DDBJ databases">
        <title>Massive genome expansion in bonnet fungi (Mycena s.s.) driven by repeated elements and novel gene families across ecological guilds.</title>
        <authorList>
            <consortium name="Lawrence Berkeley National Laboratory"/>
            <person name="Harder C.B."/>
            <person name="Miyauchi S."/>
            <person name="Viragh M."/>
            <person name="Kuo A."/>
            <person name="Thoen E."/>
            <person name="Andreopoulos B."/>
            <person name="Lu D."/>
            <person name="Skrede I."/>
            <person name="Drula E."/>
            <person name="Henrissat B."/>
            <person name="Morin E."/>
            <person name="Kohler A."/>
            <person name="Barry K."/>
            <person name="LaButti K."/>
            <person name="Morin E."/>
            <person name="Salamov A."/>
            <person name="Lipzen A."/>
            <person name="Mereny Z."/>
            <person name="Hegedus B."/>
            <person name="Baldrian P."/>
            <person name="Stursova M."/>
            <person name="Weitz H."/>
            <person name="Taylor A."/>
            <person name="Grigoriev I.V."/>
            <person name="Nagy L.G."/>
            <person name="Martin F."/>
            <person name="Kauserud H."/>
        </authorList>
    </citation>
    <scope>NUCLEOTIDE SEQUENCE</scope>
    <source>
        <strain evidence="2">CBHHK182m</strain>
    </source>
</reference>
<protein>
    <submittedName>
        <fullName evidence="2">Uncharacterized protein</fullName>
    </submittedName>
</protein>
<feature type="compositionally biased region" description="Basic and acidic residues" evidence="1">
    <location>
        <begin position="633"/>
        <end position="650"/>
    </location>
</feature>
<sequence>DDFCGKRLAPICAVDVSCSHVSSFSSVPFISAVNNSMLQASQNTLIPDPRLYWESSIGLGWYYRDPVSGAIGPDGATFVPPQTAPTPTDLVNRFLSQSSPPASANIVMSPAPRSPGPSQIRFNESPRANRARGGFQFRARDDGYRGGYHNGTQRQEYYDAQSFEERNHHWGRGGMPRGSRARRQFNPMHVSAPLASAPPPVVAAPFVAVPPPDVTTASRNADGHPAFPHQNAEDAPMEDVVGVVPGAQARAEIWHQTEASRIEAWGRRLQRGDLLPRNPMALDPAHVGVWATLTITSVAQAHNLMRWSDAGCPYSWAIVLFLQQEYGLRPLAYRTAGVGLILSLQAGSLARHTQATQGILPVSQRAARRAEGFVRRRDTPAVLLAPPASSATVTPINSETALVLALTPTISEDVVMSVESAFLGTSPAGDDAGDFNSRVSVEEADVYWASVTTVFWPKALRNVAGEYPTQVVDIPLTDDSRVVFTLRIFGPTTEIALDQFIEKTMTLFSCAGLFGHYCTVGGYRLMSRGPEHYNFITSSIDWAQVASWWCTHGIAPGSPAVLAFESYAKSYRNHIEGHRNPGNEEFLTYPNRPSCLKTHPNGHITRWKLIEHGDLYGALQSTYPRRPSMLFTDDDKMDGRKTPTQDRLDWSEDTDPAQSDKPSFKFGTAASS</sequence>
<feature type="non-terminal residue" evidence="2">
    <location>
        <position position="672"/>
    </location>
</feature>
<evidence type="ECO:0000313" key="3">
    <source>
        <dbReference type="Proteomes" id="UP001215598"/>
    </source>
</evidence>
<comment type="caution">
    <text evidence="2">The sequence shown here is derived from an EMBL/GenBank/DDBJ whole genome shotgun (WGS) entry which is preliminary data.</text>
</comment>
<organism evidence="2 3">
    <name type="scientific">Mycena metata</name>
    <dbReference type="NCBI Taxonomy" id="1033252"/>
    <lineage>
        <taxon>Eukaryota</taxon>
        <taxon>Fungi</taxon>
        <taxon>Dikarya</taxon>
        <taxon>Basidiomycota</taxon>
        <taxon>Agaricomycotina</taxon>
        <taxon>Agaricomycetes</taxon>
        <taxon>Agaricomycetidae</taxon>
        <taxon>Agaricales</taxon>
        <taxon>Marasmiineae</taxon>
        <taxon>Mycenaceae</taxon>
        <taxon>Mycena</taxon>
    </lineage>
</organism>
<proteinExistence type="predicted"/>
<feature type="region of interest" description="Disordered" evidence="1">
    <location>
        <begin position="130"/>
        <end position="151"/>
    </location>
</feature>
<gene>
    <name evidence="2" type="ORF">B0H16DRAFT_1853024</name>
</gene>
<evidence type="ECO:0000313" key="2">
    <source>
        <dbReference type="EMBL" id="KAJ7746699.1"/>
    </source>
</evidence>
<keyword evidence="3" id="KW-1185">Reference proteome</keyword>
<dbReference type="AlphaFoldDB" id="A0AAD7IQI1"/>
<dbReference type="Proteomes" id="UP001215598">
    <property type="component" value="Unassembled WGS sequence"/>
</dbReference>
<feature type="region of interest" description="Disordered" evidence="1">
    <location>
        <begin position="627"/>
        <end position="672"/>
    </location>
</feature>
<dbReference type="EMBL" id="JARKIB010000079">
    <property type="protein sequence ID" value="KAJ7746699.1"/>
    <property type="molecule type" value="Genomic_DNA"/>
</dbReference>
<accession>A0AAD7IQI1</accession>
<evidence type="ECO:0000256" key="1">
    <source>
        <dbReference type="SAM" id="MobiDB-lite"/>
    </source>
</evidence>
<name>A0AAD7IQI1_9AGAR</name>